<dbReference type="PANTHER" id="PTHR30290:SF64">
    <property type="entry name" value="ABC TRANSPORTER PERIPLASMIC BINDING PROTEIN"/>
    <property type="match status" value="1"/>
</dbReference>
<organism evidence="5 6">
    <name type="scientific">Endozoicomonas lisbonensis</name>
    <dbReference type="NCBI Taxonomy" id="3120522"/>
    <lineage>
        <taxon>Bacteria</taxon>
        <taxon>Pseudomonadati</taxon>
        <taxon>Pseudomonadota</taxon>
        <taxon>Gammaproteobacteria</taxon>
        <taxon>Oceanospirillales</taxon>
        <taxon>Endozoicomonadaceae</taxon>
        <taxon>Endozoicomonas</taxon>
    </lineage>
</organism>
<gene>
    <name evidence="5" type="ORF">V5J35_001530</name>
</gene>
<evidence type="ECO:0000259" key="4">
    <source>
        <dbReference type="Pfam" id="PF00496"/>
    </source>
</evidence>
<feature type="region of interest" description="Disordered" evidence="2">
    <location>
        <begin position="279"/>
        <end position="301"/>
    </location>
</feature>
<evidence type="ECO:0000256" key="2">
    <source>
        <dbReference type="SAM" id="MobiDB-lite"/>
    </source>
</evidence>
<comment type="caution">
    <text evidence="5">The sequence shown here is derived from an EMBL/GenBank/DDBJ whole genome shotgun (WGS) entry which is preliminary data.</text>
</comment>
<feature type="compositionally biased region" description="Basic and acidic residues" evidence="2">
    <location>
        <begin position="284"/>
        <end position="301"/>
    </location>
</feature>
<evidence type="ECO:0000256" key="1">
    <source>
        <dbReference type="ARBA" id="ARBA00022729"/>
    </source>
</evidence>
<evidence type="ECO:0000313" key="5">
    <source>
        <dbReference type="EMBL" id="MET4756338.1"/>
    </source>
</evidence>
<dbReference type="InterPro" id="IPR000914">
    <property type="entry name" value="SBP_5_dom"/>
</dbReference>
<dbReference type="Proteomes" id="UP001549366">
    <property type="component" value="Unassembled WGS sequence"/>
</dbReference>
<feature type="signal peptide" evidence="3">
    <location>
        <begin position="1"/>
        <end position="21"/>
    </location>
</feature>
<dbReference type="InterPro" id="IPR030678">
    <property type="entry name" value="Peptide/Ni-bd"/>
</dbReference>
<dbReference type="PANTHER" id="PTHR30290">
    <property type="entry name" value="PERIPLASMIC BINDING COMPONENT OF ABC TRANSPORTER"/>
    <property type="match status" value="1"/>
</dbReference>
<dbReference type="Gene3D" id="3.10.105.10">
    <property type="entry name" value="Dipeptide-binding Protein, Domain 3"/>
    <property type="match status" value="1"/>
</dbReference>
<evidence type="ECO:0000313" key="6">
    <source>
        <dbReference type="Proteomes" id="UP001549366"/>
    </source>
</evidence>
<dbReference type="RefSeq" id="WP_354010685.1">
    <property type="nucleotide sequence ID" value="NZ_JBEWTA010000001.1"/>
</dbReference>
<dbReference type="Gene3D" id="3.40.190.10">
    <property type="entry name" value="Periplasmic binding protein-like II"/>
    <property type="match status" value="1"/>
</dbReference>
<feature type="chain" id="PRO_5046396641" evidence="3">
    <location>
        <begin position="22"/>
        <end position="603"/>
    </location>
</feature>
<dbReference type="SUPFAM" id="SSF53850">
    <property type="entry name" value="Periplasmic binding protein-like II"/>
    <property type="match status" value="1"/>
</dbReference>
<sequence length="603" mass="69536">MRLFLPAIFLAIFCATHSAIARTTISHQFTLIGHSKYPADFTHFAYVNPEAPKGGTLKLATTLNFDSLNPFNNRGVAPPYIHDTHARLMVRSADENYSLYGYVAEQLEYPDDYSWVIFHIHPKARLSDGQSITASDVAFTLDRLKTEASPFFRNLYKNTSAEVLSPKKVRFTFATPGPKAIALSAYMPVLSKTYWEKRSLDDKLTEPPVHSGPLRPGKFIKGQSIVYERVKDYWGADLPVNKGRYNFDAIRVDVYRDQHAAAEAFKAGLYDLRYEQDASQWPDGSKRSDSQKSDKKLPDKKKDRIRHKTLLLEYPPGMAGLVFNTRLDKFRDLRVRKALTLLFDFEWINQKLLHSNYQRTVSFFSYTALQAKEPPDKDELSLLQPVKAHLKDSVYGYPELPPVTKGDGNNRDNQRKAINLLKEAGWVLQKGAMKHHKTGERLTISVLSDDHSQERLLVPFRKMLGNIGIDLDVQTVDKSQFRKRIKQFDFEVANWHFWHSLFPGSEQLHTYSSKAAHQPGSGNIAGIQDPAIDYLLGKLVNCQSYNELIPVGRSLDRILRSHYYLIPKWHTRQLHILYWNRIEHPDQKSLYWHSHNDWWYRTG</sequence>
<dbReference type="Pfam" id="PF00496">
    <property type="entry name" value="SBP_bac_5"/>
    <property type="match status" value="1"/>
</dbReference>
<feature type="domain" description="Solute-binding protein family 5" evidence="4">
    <location>
        <begin position="101"/>
        <end position="515"/>
    </location>
</feature>
<evidence type="ECO:0000256" key="3">
    <source>
        <dbReference type="SAM" id="SignalP"/>
    </source>
</evidence>
<dbReference type="InterPro" id="IPR039424">
    <property type="entry name" value="SBP_5"/>
</dbReference>
<keyword evidence="1 3" id="KW-0732">Signal</keyword>
<name>A0ABV2SEZ9_9GAMM</name>
<dbReference type="EMBL" id="JBEWTB010000002">
    <property type="protein sequence ID" value="MET4756338.1"/>
    <property type="molecule type" value="Genomic_DNA"/>
</dbReference>
<reference evidence="5 6" key="1">
    <citation type="submission" date="2024-06" db="EMBL/GenBank/DDBJ databases">
        <title>Genomic Encyclopedia of Type Strains, Phase V (KMG-V): Genome sequencing to study the core and pangenomes of soil and plant-associated prokaryotes.</title>
        <authorList>
            <person name="Whitman W."/>
        </authorList>
    </citation>
    <scope>NUCLEOTIDE SEQUENCE [LARGE SCALE GENOMIC DNA]</scope>
    <source>
        <strain evidence="5 6">NE40</strain>
    </source>
</reference>
<accession>A0ABV2SEZ9</accession>
<proteinExistence type="predicted"/>
<keyword evidence="6" id="KW-1185">Reference proteome</keyword>
<protein>
    <submittedName>
        <fullName evidence="5">Microcin C transport system substrate-binding protein</fullName>
    </submittedName>
</protein>
<dbReference type="CDD" id="cd08497">
    <property type="entry name" value="MbnE-like"/>
    <property type="match status" value="1"/>
</dbReference>
<dbReference type="PIRSF" id="PIRSF002741">
    <property type="entry name" value="MppA"/>
    <property type="match status" value="1"/>
</dbReference>